<comment type="caution">
    <text evidence="3">The sequence shown here is derived from an EMBL/GenBank/DDBJ whole genome shotgun (WGS) entry which is preliminary data.</text>
</comment>
<reference evidence="3" key="1">
    <citation type="thesis" date="2020" institute="ProQuest LLC" country="789 East Eisenhower Parkway, Ann Arbor, MI, USA">
        <title>Comparative Genomics and Chromosome Evolution.</title>
        <authorList>
            <person name="Mudd A.B."/>
        </authorList>
    </citation>
    <scope>NUCLEOTIDE SEQUENCE</scope>
    <source>
        <strain evidence="3">HN-11 Male</strain>
        <tissue evidence="3">Kidney and liver</tissue>
    </source>
</reference>
<dbReference type="PROSITE" id="PS51257">
    <property type="entry name" value="PROKAR_LIPOPROTEIN"/>
    <property type="match status" value="1"/>
</dbReference>
<keyword evidence="2" id="KW-0732">Signal</keyword>
<dbReference type="AlphaFoldDB" id="A0A8J6EG66"/>
<feature type="transmembrane region" description="Helical" evidence="1">
    <location>
        <begin position="30"/>
        <end position="50"/>
    </location>
</feature>
<accession>A0A8J6EG66</accession>
<feature type="chain" id="PRO_5035316722" description="DNAX-activation protein 10" evidence="2">
    <location>
        <begin position="21"/>
        <end position="191"/>
    </location>
</feature>
<evidence type="ECO:0000313" key="3">
    <source>
        <dbReference type="EMBL" id="KAG9468677.1"/>
    </source>
</evidence>
<proteinExistence type="predicted"/>
<evidence type="ECO:0008006" key="5">
    <source>
        <dbReference type="Google" id="ProtNLM"/>
    </source>
</evidence>
<organism evidence="3 4">
    <name type="scientific">Eleutherodactylus coqui</name>
    <name type="common">Puerto Rican coqui</name>
    <dbReference type="NCBI Taxonomy" id="57060"/>
    <lineage>
        <taxon>Eukaryota</taxon>
        <taxon>Metazoa</taxon>
        <taxon>Chordata</taxon>
        <taxon>Craniata</taxon>
        <taxon>Vertebrata</taxon>
        <taxon>Euteleostomi</taxon>
        <taxon>Amphibia</taxon>
        <taxon>Batrachia</taxon>
        <taxon>Anura</taxon>
        <taxon>Neobatrachia</taxon>
        <taxon>Hyloidea</taxon>
        <taxon>Eleutherodactylidae</taxon>
        <taxon>Eleutherodactylinae</taxon>
        <taxon>Eleutherodactylus</taxon>
        <taxon>Eleutherodactylus</taxon>
    </lineage>
</organism>
<protein>
    <recommendedName>
        <fullName evidence="5">DNAX-activation protein 10</fullName>
    </recommendedName>
</protein>
<gene>
    <name evidence="3" type="ORF">GDO78_022180</name>
</gene>
<feature type="signal peptide" evidence="2">
    <location>
        <begin position="1"/>
        <end position="20"/>
    </location>
</feature>
<sequence length="191" mass="20477">MSWRVHVLFLCLTIIGCTNCFQISTGTIIGIVICDAIITLLIACMAFWIANKIQQKKYQDGCQFRGGISRGISAPGSCHRIALTNAILCRRPCEISRGKQIAASSISVRGSQNPAQKRHSPAAGSALCMPRLPGSRHMKEPGPREQVSVMLLSADAQVGSRCENSAGGLMKPHDSFALGYHKDSGSGTLHV</sequence>
<keyword evidence="1" id="KW-0812">Transmembrane</keyword>
<evidence type="ECO:0000256" key="1">
    <source>
        <dbReference type="SAM" id="Phobius"/>
    </source>
</evidence>
<dbReference type="OrthoDB" id="9901873at2759"/>
<evidence type="ECO:0000256" key="2">
    <source>
        <dbReference type="SAM" id="SignalP"/>
    </source>
</evidence>
<keyword evidence="1" id="KW-1133">Transmembrane helix</keyword>
<keyword evidence="1" id="KW-0472">Membrane</keyword>
<dbReference type="Proteomes" id="UP000770717">
    <property type="component" value="Unassembled WGS sequence"/>
</dbReference>
<dbReference type="EMBL" id="WNTK01000774">
    <property type="protein sequence ID" value="KAG9468677.1"/>
    <property type="molecule type" value="Genomic_DNA"/>
</dbReference>
<evidence type="ECO:0000313" key="4">
    <source>
        <dbReference type="Proteomes" id="UP000770717"/>
    </source>
</evidence>
<name>A0A8J6EG66_ELECQ</name>
<keyword evidence="4" id="KW-1185">Reference proteome</keyword>